<proteinExistence type="predicted"/>
<evidence type="ECO:0000313" key="2">
    <source>
        <dbReference type="EMBL" id="KKN39292.1"/>
    </source>
</evidence>
<keyword evidence="1" id="KW-0812">Transmembrane</keyword>
<accession>A0A0F9QQP4</accession>
<organism evidence="2">
    <name type="scientific">marine sediment metagenome</name>
    <dbReference type="NCBI Taxonomy" id="412755"/>
    <lineage>
        <taxon>unclassified sequences</taxon>
        <taxon>metagenomes</taxon>
        <taxon>ecological metagenomes</taxon>
    </lineage>
</organism>
<dbReference type="EMBL" id="LAZR01001772">
    <property type="protein sequence ID" value="KKN39292.1"/>
    <property type="molecule type" value="Genomic_DNA"/>
</dbReference>
<dbReference type="AlphaFoldDB" id="A0A0F9QQP4"/>
<feature type="transmembrane region" description="Helical" evidence="1">
    <location>
        <begin position="7"/>
        <end position="27"/>
    </location>
</feature>
<evidence type="ECO:0000256" key="1">
    <source>
        <dbReference type="SAM" id="Phobius"/>
    </source>
</evidence>
<reference evidence="2" key="1">
    <citation type="journal article" date="2015" name="Nature">
        <title>Complex archaea that bridge the gap between prokaryotes and eukaryotes.</title>
        <authorList>
            <person name="Spang A."/>
            <person name="Saw J.H."/>
            <person name="Jorgensen S.L."/>
            <person name="Zaremba-Niedzwiedzka K."/>
            <person name="Martijn J."/>
            <person name="Lind A.E."/>
            <person name="van Eijk R."/>
            <person name="Schleper C."/>
            <person name="Guy L."/>
            <person name="Ettema T.J."/>
        </authorList>
    </citation>
    <scope>NUCLEOTIDE SEQUENCE</scope>
</reference>
<comment type="caution">
    <text evidence="2">The sequence shown here is derived from an EMBL/GenBank/DDBJ whole genome shotgun (WGS) entry which is preliminary data.</text>
</comment>
<protein>
    <submittedName>
        <fullName evidence="2">Uncharacterized protein</fullName>
    </submittedName>
</protein>
<name>A0A0F9QQP4_9ZZZZ</name>
<keyword evidence="1" id="KW-1133">Transmembrane helix</keyword>
<sequence>MYDLADEYIRIAIVIASSSYQLFYFLYLPYSALSFYHTSSPLYRFAFTWPDAVLAPIIAGHHGAI</sequence>
<gene>
    <name evidence="2" type="ORF">LCGC14_0744850</name>
</gene>
<keyword evidence="1" id="KW-0472">Membrane</keyword>